<evidence type="ECO:0000313" key="1">
    <source>
        <dbReference type="EMBL" id="TVU12502.1"/>
    </source>
</evidence>
<comment type="caution">
    <text evidence="1">The sequence shown here is derived from an EMBL/GenBank/DDBJ whole genome shotgun (WGS) entry which is preliminary data.</text>
</comment>
<dbReference type="EMBL" id="RWGY01000039">
    <property type="protein sequence ID" value="TVU12502.1"/>
    <property type="molecule type" value="Genomic_DNA"/>
</dbReference>
<gene>
    <name evidence="1" type="ORF">EJB05_46153</name>
</gene>
<accession>A0A5J9TME9</accession>
<keyword evidence="2" id="KW-1185">Reference proteome</keyword>
<evidence type="ECO:0000313" key="2">
    <source>
        <dbReference type="Proteomes" id="UP000324897"/>
    </source>
</evidence>
<dbReference type="Gramene" id="TVU12502">
    <property type="protein sequence ID" value="TVU12502"/>
    <property type="gene ID" value="EJB05_46153"/>
</dbReference>
<sequence length="65" mass="6996">MMSRRKSGRSLQIQIVFAGIAATMAPTESAWGLHDHGLPRSRKRIVLHTSSSDCSTIASGGEIET</sequence>
<dbReference type="Proteomes" id="UP000324897">
    <property type="component" value="Chromosome 3"/>
</dbReference>
<organism evidence="1 2">
    <name type="scientific">Eragrostis curvula</name>
    <name type="common">weeping love grass</name>
    <dbReference type="NCBI Taxonomy" id="38414"/>
    <lineage>
        <taxon>Eukaryota</taxon>
        <taxon>Viridiplantae</taxon>
        <taxon>Streptophyta</taxon>
        <taxon>Embryophyta</taxon>
        <taxon>Tracheophyta</taxon>
        <taxon>Spermatophyta</taxon>
        <taxon>Magnoliopsida</taxon>
        <taxon>Liliopsida</taxon>
        <taxon>Poales</taxon>
        <taxon>Poaceae</taxon>
        <taxon>PACMAD clade</taxon>
        <taxon>Chloridoideae</taxon>
        <taxon>Eragrostideae</taxon>
        <taxon>Eragrostidinae</taxon>
        <taxon>Eragrostis</taxon>
    </lineage>
</organism>
<dbReference type="AlphaFoldDB" id="A0A5J9TME9"/>
<proteinExistence type="predicted"/>
<protein>
    <submittedName>
        <fullName evidence="1">Uncharacterized protein</fullName>
    </submittedName>
</protein>
<reference evidence="1 2" key="1">
    <citation type="journal article" date="2019" name="Sci. Rep.">
        <title>A high-quality genome of Eragrostis curvula grass provides insights into Poaceae evolution and supports new strategies to enhance forage quality.</title>
        <authorList>
            <person name="Carballo J."/>
            <person name="Santos B.A.C.M."/>
            <person name="Zappacosta D."/>
            <person name="Garbus I."/>
            <person name="Selva J.P."/>
            <person name="Gallo C.A."/>
            <person name="Diaz A."/>
            <person name="Albertini E."/>
            <person name="Caccamo M."/>
            <person name="Echenique V."/>
        </authorList>
    </citation>
    <scope>NUCLEOTIDE SEQUENCE [LARGE SCALE GENOMIC DNA]</scope>
    <source>
        <strain evidence="2">cv. Victoria</strain>
        <tissue evidence="1">Leaf</tissue>
    </source>
</reference>
<name>A0A5J9TME9_9POAL</name>